<evidence type="ECO:0000256" key="6">
    <source>
        <dbReference type="SAM" id="Phobius"/>
    </source>
</evidence>
<organism evidence="8 9">
    <name type="scientific">Thalassomonas viridans</name>
    <dbReference type="NCBI Taxonomy" id="137584"/>
    <lineage>
        <taxon>Bacteria</taxon>
        <taxon>Pseudomonadati</taxon>
        <taxon>Pseudomonadota</taxon>
        <taxon>Gammaproteobacteria</taxon>
        <taxon>Alteromonadales</taxon>
        <taxon>Colwelliaceae</taxon>
        <taxon>Thalassomonas</taxon>
    </lineage>
</organism>
<evidence type="ECO:0000313" key="9">
    <source>
        <dbReference type="Proteomes" id="UP000032352"/>
    </source>
</evidence>
<keyword evidence="9" id="KW-1185">Reference proteome</keyword>
<keyword evidence="4 6" id="KW-1133">Transmembrane helix</keyword>
<evidence type="ECO:0000259" key="7">
    <source>
        <dbReference type="Pfam" id="PF01292"/>
    </source>
</evidence>
<dbReference type="RefSeq" id="WP_044839805.1">
    <property type="nucleotide sequence ID" value="NZ_CP059734.1"/>
</dbReference>
<feature type="transmembrane region" description="Helical" evidence="6">
    <location>
        <begin position="91"/>
        <end position="114"/>
    </location>
</feature>
<dbReference type="Gene3D" id="1.20.950.20">
    <property type="entry name" value="Transmembrane di-heme cytochromes, Chain C"/>
    <property type="match status" value="1"/>
</dbReference>
<evidence type="ECO:0000256" key="2">
    <source>
        <dbReference type="ARBA" id="ARBA00022475"/>
    </source>
</evidence>
<dbReference type="GO" id="GO:0020037">
    <property type="term" value="F:heme binding"/>
    <property type="evidence" value="ECO:0007669"/>
    <property type="project" value="TreeGrafter"/>
</dbReference>
<feature type="transmembrane region" description="Helical" evidence="6">
    <location>
        <begin position="12"/>
        <end position="31"/>
    </location>
</feature>
<sequence>MLKIWDLPTRIYHWLQALLFAGLVASGYGFAGTEGMHLLFGLALFVLIIWRIGWGIIGSETSRFINFLPSPGRLWAYLSGRQKHYLGHNPLGGLMVLLMITLILLQAFSGLYLSELVDGRSVFGRQTMKMLEQFHRLNAVILIGSCIFHVLAVVAYQLRGKQLTKIMITGCKETSEHLRQPVIAGNKKAMVLFIISITTALFIMQLSM</sequence>
<feature type="transmembrane region" description="Helical" evidence="6">
    <location>
        <begin position="37"/>
        <end position="57"/>
    </location>
</feature>
<keyword evidence="2" id="KW-1003">Cell membrane</keyword>
<gene>
    <name evidence="8" type="ORF">SG34_032985</name>
</gene>
<comment type="subcellular location">
    <subcellularLocation>
        <location evidence="1">Cell membrane</location>
        <topology evidence="1">Multi-pass membrane protein</topology>
    </subcellularLocation>
</comment>
<proteinExistence type="predicted"/>
<dbReference type="PANTHER" id="PTHR30485">
    <property type="entry name" value="NI/FE-HYDROGENASE 1 B-TYPE CYTOCHROME SUBUNIT"/>
    <property type="match status" value="1"/>
</dbReference>
<dbReference type="GO" id="GO:0022904">
    <property type="term" value="P:respiratory electron transport chain"/>
    <property type="evidence" value="ECO:0007669"/>
    <property type="project" value="InterPro"/>
</dbReference>
<evidence type="ECO:0000256" key="3">
    <source>
        <dbReference type="ARBA" id="ARBA00022692"/>
    </source>
</evidence>
<dbReference type="EMBL" id="CP059734">
    <property type="protein sequence ID" value="WDE08721.1"/>
    <property type="molecule type" value="Genomic_DNA"/>
</dbReference>
<dbReference type="SUPFAM" id="SSF81342">
    <property type="entry name" value="Transmembrane di-heme cytochromes"/>
    <property type="match status" value="1"/>
</dbReference>
<dbReference type="Pfam" id="PF01292">
    <property type="entry name" value="Ni_hydr_CYTB"/>
    <property type="match status" value="1"/>
</dbReference>
<dbReference type="KEGG" id="tvd:SG34_032985"/>
<reference evidence="8 9" key="2">
    <citation type="journal article" date="2022" name="Mar. Drugs">
        <title>Bioassay-Guided Fractionation Leads to the Detection of Cholic Acid Generated by the Rare Thalassomonas sp.</title>
        <authorList>
            <person name="Pheiffer F."/>
            <person name="Schneider Y.K."/>
            <person name="Hansen E.H."/>
            <person name="Andersen J.H."/>
            <person name="Isaksson J."/>
            <person name="Busche T."/>
            <person name="R C."/>
            <person name="Kalinowski J."/>
            <person name="Zyl L.V."/>
            <person name="Trindade M."/>
        </authorList>
    </citation>
    <scope>NUCLEOTIDE SEQUENCE [LARGE SCALE GENOMIC DNA]</scope>
    <source>
        <strain evidence="8 9">XOM25</strain>
    </source>
</reference>
<keyword evidence="5 6" id="KW-0472">Membrane</keyword>
<dbReference type="PANTHER" id="PTHR30485:SF2">
    <property type="entry name" value="BLL0597 PROTEIN"/>
    <property type="match status" value="1"/>
</dbReference>
<evidence type="ECO:0000256" key="1">
    <source>
        <dbReference type="ARBA" id="ARBA00004651"/>
    </source>
</evidence>
<dbReference type="AlphaFoldDB" id="A0AAE9Z8M7"/>
<evidence type="ECO:0000256" key="4">
    <source>
        <dbReference type="ARBA" id="ARBA00022989"/>
    </source>
</evidence>
<dbReference type="GO" id="GO:0009055">
    <property type="term" value="F:electron transfer activity"/>
    <property type="evidence" value="ECO:0007669"/>
    <property type="project" value="InterPro"/>
</dbReference>
<name>A0AAE9Z8M7_9GAMM</name>
<protein>
    <submittedName>
        <fullName evidence="8">Cytochrome b/b6 domain-containing protein</fullName>
    </submittedName>
</protein>
<accession>A0AAE9Z8M7</accession>
<reference evidence="8 9" key="1">
    <citation type="journal article" date="2015" name="Genome Announc.">
        <title>Draft Genome Sequences of Marine Isolates of Thalassomonas viridans and Thalassomonas actiniarum.</title>
        <authorList>
            <person name="Olonade I."/>
            <person name="van Zyl L.J."/>
            <person name="Trindade M."/>
        </authorList>
    </citation>
    <scope>NUCLEOTIDE SEQUENCE [LARGE SCALE GENOMIC DNA]</scope>
    <source>
        <strain evidence="8 9">XOM25</strain>
    </source>
</reference>
<keyword evidence="3 6" id="KW-0812">Transmembrane</keyword>
<evidence type="ECO:0000313" key="8">
    <source>
        <dbReference type="EMBL" id="WDE08721.1"/>
    </source>
</evidence>
<evidence type="ECO:0000256" key="5">
    <source>
        <dbReference type="ARBA" id="ARBA00023136"/>
    </source>
</evidence>
<dbReference type="Proteomes" id="UP000032352">
    <property type="component" value="Chromosome pTvir"/>
</dbReference>
<feature type="transmembrane region" description="Helical" evidence="6">
    <location>
        <begin position="189"/>
        <end position="207"/>
    </location>
</feature>
<feature type="transmembrane region" description="Helical" evidence="6">
    <location>
        <begin position="134"/>
        <end position="158"/>
    </location>
</feature>
<dbReference type="InterPro" id="IPR051542">
    <property type="entry name" value="Hydrogenase_cytochrome"/>
</dbReference>
<dbReference type="InterPro" id="IPR016174">
    <property type="entry name" value="Di-haem_cyt_TM"/>
</dbReference>
<dbReference type="InterPro" id="IPR011577">
    <property type="entry name" value="Cyt_b561_bac/Ni-Hgenase"/>
</dbReference>
<feature type="domain" description="Cytochrome b561 bacterial/Ni-hydrogenase" evidence="7">
    <location>
        <begin position="5"/>
        <end position="170"/>
    </location>
</feature>
<dbReference type="GO" id="GO:0005886">
    <property type="term" value="C:plasma membrane"/>
    <property type="evidence" value="ECO:0007669"/>
    <property type="project" value="UniProtKB-SubCell"/>
</dbReference>